<evidence type="ECO:0000313" key="2">
    <source>
        <dbReference type="Proteomes" id="UP000030745"/>
    </source>
</evidence>
<dbReference type="GeneID" id="24132163"/>
<dbReference type="EMBL" id="KK583248">
    <property type="protein sequence ID" value="KDO23884.1"/>
    <property type="molecule type" value="Genomic_DNA"/>
</dbReference>
<proteinExistence type="predicted"/>
<sequence>MKKEIASVSVCEHSNNEDNAKSDYILATCTLPVVILARHLTVSSKTATTLPALVQSMNAIHM</sequence>
<gene>
    <name evidence="1" type="ORF">SPRG_10029</name>
</gene>
<dbReference type="VEuPathDB" id="FungiDB:SPRG_10029"/>
<name>A0A067BZC3_SAPPC</name>
<protein>
    <submittedName>
        <fullName evidence="1">Uncharacterized protein</fullName>
    </submittedName>
</protein>
<organism evidence="1 2">
    <name type="scientific">Saprolegnia parasitica (strain CBS 223.65)</name>
    <dbReference type="NCBI Taxonomy" id="695850"/>
    <lineage>
        <taxon>Eukaryota</taxon>
        <taxon>Sar</taxon>
        <taxon>Stramenopiles</taxon>
        <taxon>Oomycota</taxon>
        <taxon>Saprolegniomycetes</taxon>
        <taxon>Saprolegniales</taxon>
        <taxon>Saprolegniaceae</taxon>
        <taxon>Saprolegnia</taxon>
    </lineage>
</organism>
<accession>A0A067BZC3</accession>
<dbReference type="RefSeq" id="XP_012205354.1">
    <property type="nucleotide sequence ID" value="XM_012349964.1"/>
</dbReference>
<reference evidence="1 2" key="1">
    <citation type="journal article" date="2013" name="PLoS Genet.">
        <title>Distinctive expansion of potential virulence genes in the genome of the oomycete fish pathogen Saprolegnia parasitica.</title>
        <authorList>
            <person name="Jiang R.H."/>
            <person name="de Bruijn I."/>
            <person name="Haas B.J."/>
            <person name="Belmonte R."/>
            <person name="Lobach L."/>
            <person name="Christie J."/>
            <person name="van den Ackerveken G."/>
            <person name="Bottin A."/>
            <person name="Bulone V."/>
            <person name="Diaz-Moreno S.M."/>
            <person name="Dumas B."/>
            <person name="Fan L."/>
            <person name="Gaulin E."/>
            <person name="Govers F."/>
            <person name="Grenville-Briggs L.J."/>
            <person name="Horner N.R."/>
            <person name="Levin J.Z."/>
            <person name="Mammella M."/>
            <person name="Meijer H.J."/>
            <person name="Morris P."/>
            <person name="Nusbaum C."/>
            <person name="Oome S."/>
            <person name="Phillips A.J."/>
            <person name="van Rooyen D."/>
            <person name="Rzeszutek E."/>
            <person name="Saraiva M."/>
            <person name="Secombes C.J."/>
            <person name="Seidl M.F."/>
            <person name="Snel B."/>
            <person name="Stassen J.H."/>
            <person name="Sykes S."/>
            <person name="Tripathy S."/>
            <person name="van den Berg H."/>
            <person name="Vega-Arreguin J.C."/>
            <person name="Wawra S."/>
            <person name="Young S.K."/>
            <person name="Zeng Q."/>
            <person name="Dieguez-Uribeondo J."/>
            <person name="Russ C."/>
            <person name="Tyler B.M."/>
            <person name="van West P."/>
        </authorList>
    </citation>
    <scope>NUCLEOTIDE SEQUENCE [LARGE SCALE GENOMIC DNA]</scope>
    <source>
        <strain evidence="1 2">CBS 223.65</strain>
    </source>
</reference>
<dbReference type="AlphaFoldDB" id="A0A067BZC3"/>
<dbReference type="KEGG" id="spar:SPRG_10029"/>
<evidence type="ECO:0000313" key="1">
    <source>
        <dbReference type="EMBL" id="KDO23884.1"/>
    </source>
</evidence>
<keyword evidence="2" id="KW-1185">Reference proteome</keyword>
<dbReference type="Proteomes" id="UP000030745">
    <property type="component" value="Unassembled WGS sequence"/>
</dbReference>